<organism evidence="3 4">
    <name type="scientific">Henriciella mobilis</name>
    <dbReference type="NCBI Taxonomy" id="2305467"/>
    <lineage>
        <taxon>Bacteria</taxon>
        <taxon>Pseudomonadati</taxon>
        <taxon>Pseudomonadota</taxon>
        <taxon>Alphaproteobacteria</taxon>
        <taxon>Hyphomonadales</taxon>
        <taxon>Hyphomonadaceae</taxon>
        <taxon>Henriciella</taxon>
    </lineage>
</organism>
<keyword evidence="2" id="KW-0732">Signal</keyword>
<evidence type="ECO:0000313" key="4">
    <source>
        <dbReference type="Proteomes" id="UP000266385"/>
    </source>
</evidence>
<accession>A0A399RFC8</accession>
<proteinExistence type="predicted"/>
<sequence length="145" mass="15178">MNAACRLLLTSLLALLVSTGLIGCSVFSATAAEAQTMHEVERPAAMAGHHHHASHDMAAAPDSAPAHDHDDSSCDGCTQSVLNRISVTPDTVPAPSFGNMPVFVLPVALDLERLAQAPVRVAWPPGKGPPLEPITLTHLKISLLI</sequence>
<dbReference type="EMBL" id="QWFX01000012">
    <property type="protein sequence ID" value="RIJ29353.1"/>
    <property type="molecule type" value="Genomic_DNA"/>
</dbReference>
<evidence type="ECO:0000313" key="3">
    <source>
        <dbReference type="EMBL" id="RIJ29353.1"/>
    </source>
</evidence>
<feature type="signal peptide" evidence="2">
    <location>
        <begin position="1"/>
        <end position="31"/>
    </location>
</feature>
<evidence type="ECO:0008006" key="5">
    <source>
        <dbReference type="Google" id="ProtNLM"/>
    </source>
</evidence>
<dbReference type="AlphaFoldDB" id="A0A399RFC8"/>
<comment type="caution">
    <text evidence="3">The sequence shown here is derived from an EMBL/GenBank/DDBJ whole genome shotgun (WGS) entry which is preliminary data.</text>
</comment>
<protein>
    <recommendedName>
        <fullName evidence="5">DUF2946 domain-containing protein</fullName>
    </recommendedName>
</protein>
<evidence type="ECO:0000256" key="1">
    <source>
        <dbReference type="SAM" id="MobiDB-lite"/>
    </source>
</evidence>
<gene>
    <name evidence="3" type="ORF">D1223_10445</name>
</gene>
<keyword evidence="4" id="KW-1185">Reference proteome</keyword>
<dbReference type="PROSITE" id="PS51257">
    <property type="entry name" value="PROKAR_LIPOPROTEIN"/>
    <property type="match status" value="1"/>
</dbReference>
<reference evidence="3 4" key="1">
    <citation type="submission" date="2018-08" db="EMBL/GenBank/DDBJ databases">
        <title>Henriciella mobilis sp. nov., isolated from seawater.</title>
        <authorList>
            <person name="Cheng H."/>
            <person name="Wu Y.-H."/>
            <person name="Xu X.-W."/>
            <person name="Guo L.-L."/>
        </authorList>
    </citation>
    <scope>NUCLEOTIDE SEQUENCE [LARGE SCALE GENOMIC DNA]</scope>
    <source>
        <strain evidence="3 4">JN25</strain>
    </source>
</reference>
<feature type="region of interest" description="Disordered" evidence="1">
    <location>
        <begin position="44"/>
        <end position="73"/>
    </location>
</feature>
<evidence type="ECO:0000256" key="2">
    <source>
        <dbReference type="SAM" id="SignalP"/>
    </source>
</evidence>
<feature type="chain" id="PRO_5017255561" description="DUF2946 domain-containing protein" evidence="2">
    <location>
        <begin position="32"/>
        <end position="145"/>
    </location>
</feature>
<dbReference type="Proteomes" id="UP000266385">
    <property type="component" value="Unassembled WGS sequence"/>
</dbReference>
<name>A0A399RFC8_9PROT</name>